<feature type="region of interest" description="Disordered" evidence="1">
    <location>
        <begin position="1"/>
        <end position="37"/>
    </location>
</feature>
<evidence type="ECO:0000313" key="2">
    <source>
        <dbReference type="EMBL" id="KIW98511.1"/>
    </source>
</evidence>
<evidence type="ECO:0000313" key="3">
    <source>
        <dbReference type="Proteomes" id="UP000053789"/>
    </source>
</evidence>
<dbReference type="AlphaFoldDB" id="A0A0D2F8Y8"/>
<feature type="compositionally biased region" description="Basic and acidic residues" evidence="1">
    <location>
        <begin position="61"/>
        <end position="75"/>
    </location>
</feature>
<reference evidence="2" key="1">
    <citation type="submission" date="2015-01" db="EMBL/GenBank/DDBJ databases">
        <title>The Genome Sequence of Cladophialophora bantiana CBS 173.52.</title>
        <authorList>
            <consortium name="The Broad Institute Genomics Platform"/>
            <person name="Cuomo C."/>
            <person name="de Hoog S."/>
            <person name="Gorbushina A."/>
            <person name="Stielow B."/>
            <person name="Teixiera M."/>
            <person name="Abouelleil A."/>
            <person name="Chapman S.B."/>
            <person name="Priest M."/>
            <person name="Young S.K."/>
            <person name="Wortman J."/>
            <person name="Nusbaum C."/>
            <person name="Birren B."/>
        </authorList>
    </citation>
    <scope>NUCLEOTIDE SEQUENCE [LARGE SCALE GENOMIC DNA]</scope>
    <source>
        <strain evidence="2">CBS 173.52</strain>
    </source>
</reference>
<dbReference type="OrthoDB" id="4149059at2759"/>
<dbReference type="HOGENOM" id="CLU_1651963_0_0_1"/>
<accession>A0A0D2F8Y8</accession>
<feature type="compositionally biased region" description="Basic residues" evidence="1">
    <location>
        <begin position="91"/>
        <end position="103"/>
    </location>
</feature>
<dbReference type="GeneID" id="27693100"/>
<keyword evidence="3" id="KW-1185">Reference proteome</keyword>
<evidence type="ECO:0000256" key="1">
    <source>
        <dbReference type="SAM" id="MobiDB-lite"/>
    </source>
</evidence>
<dbReference type="Proteomes" id="UP000053789">
    <property type="component" value="Unassembled WGS sequence"/>
</dbReference>
<protein>
    <submittedName>
        <fullName evidence="2">Uncharacterized protein</fullName>
    </submittedName>
</protein>
<dbReference type="RefSeq" id="XP_016625180.1">
    <property type="nucleotide sequence ID" value="XM_016757931.1"/>
</dbReference>
<feature type="compositionally biased region" description="Polar residues" evidence="1">
    <location>
        <begin position="109"/>
        <end position="127"/>
    </location>
</feature>
<organism evidence="2 3">
    <name type="scientific">Cladophialophora bantiana (strain ATCC 10958 / CBS 173.52 / CDC B-1940 / NIH 8579)</name>
    <name type="common">Xylohypha bantiana</name>
    <dbReference type="NCBI Taxonomy" id="1442370"/>
    <lineage>
        <taxon>Eukaryota</taxon>
        <taxon>Fungi</taxon>
        <taxon>Dikarya</taxon>
        <taxon>Ascomycota</taxon>
        <taxon>Pezizomycotina</taxon>
        <taxon>Eurotiomycetes</taxon>
        <taxon>Chaetothyriomycetidae</taxon>
        <taxon>Chaetothyriales</taxon>
        <taxon>Herpotrichiellaceae</taxon>
        <taxon>Cladophialophora</taxon>
    </lineage>
</organism>
<name>A0A0D2F8Y8_CLAB1</name>
<sequence>MEKFAEEFIDGKTTQDTRSGLKSDDLDRPPKDFLVDPNFNEAGRLRLIEEARCNRLHMEEQRREAVHQAREEIEARIPTLQKPASSERGSQSKRRRHRQRRNHGGQSRAWASQPSLLSQDRGTNARQLGSYGAVEPTDGIQGQWLPQDAQPAPTSPEFND</sequence>
<feature type="compositionally biased region" description="Basic and acidic residues" evidence="1">
    <location>
        <begin position="1"/>
        <end position="34"/>
    </location>
</feature>
<gene>
    <name evidence="2" type="ORF">Z519_00172</name>
</gene>
<feature type="region of interest" description="Disordered" evidence="1">
    <location>
        <begin position="61"/>
        <end position="160"/>
    </location>
</feature>
<proteinExistence type="predicted"/>
<dbReference type="EMBL" id="KN846980">
    <property type="protein sequence ID" value="KIW98511.1"/>
    <property type="molecule type" value="Genomic_DNA"/>
</dbReference>